<dbReference type="STRING" id="1641165.XM38_15805"/>
<sequence length="175" mass="19335">MFQRILVALDNSALRSTVFDQALSFAESTQAQLMLLHVLSAYDDSSPGLPVRSYHAYYPVLDSTAWESYQREWTVYEEAGLEKLRQEAARARERNIDTEFTQSAGEPTQVICDLARTWNADLIVIGSRGRRGLTELLLGSVSNYVTHHAPCSVLVVHGGQTVAADNSEEAVTTTA</sequence>
<reference evidence="3 4" key="1">
    <citation type="journal article" date="2016" name="Biochim. Biophys. Acta">
        <title>Characterization of red-shifted phycobilisomes isolated from the chlorophyll f-containing cyanobacterium Halomicronema hongdechloris.</title>
        <authorList>
            <person name="Li Y."/>
            <person name="Lin Y."/>
            <person name="Garvey C.J."/>
            <person name="Birch D."/>
            <person name="Corkery R.W."/>
            <person name="Loughlin P.C."/>
            <person name="Scheer H."/>
            <person name="Willows R.D."/>
            <person name="Chen M."/>
        </authorList>
    </citation>
    <scope>NUCLEOTIDE SEQUENCE [LARGE SCALE GENOMIC DNA]</scope>
    <source>
        <strain evidence="3 4">C2206</strain>
    </source>
</reference>
<dbReference type="PRINTS" id="PR01438">
    <property type="entry name" value="UNVRSLSTRESS"/>
</dbReference>
<dbReference type="SUPFAM" id="SSF52402">
    <property type="entry name" value="Adenine nucleotide alpha hydrolases-like"/>
    <property type="match status" value="1"/>
</dbReference>
<evidence type="ECO:0000313" key="3">
    <source>
        <dbReference type="EMBL" id="ASC69302.1"/>
    </source>
</evidence>
<protein>
    <submittedName>
        <fullName evidence="3">Universal stress protein</fullName>
    </submittedName>
</protein>
<dbReference type="PANTHER" id="PTHR46268:SF8">
    <property type="entry name" value="UNIVERSAL STRESS PROTEIN SLL1388"/>
    <property type="match status" value="1"/>
</dbReference>
<name>A0A1Z3HG86_9CYAN</name>
<dbReference type="InterPro" id="IPR006016">
    <property type="entry name" value="UspA"/>
</dbReference>
<dbReference type="KEGG" id="hhg:XM38_002290"/>
<dbReference type="PANTHER" id="PTHR46268">
    <property type="entry name" value="STRESS RESPONSE PROTEIN NHAX"/>
    <property type="match status" value="1"/>
</dbReference>
<dbReference type="OrthoDB" id="516822at2"/>
<dbReference type="Pfam" id="PF00582">
    <property type="entry name" value="Usp"/>
    <property type="match status" value="1"/>
</dbReference>
<proteinExistence type="inferred from homology"/>
<dbReference type="CDD" id="cd00293">
    <property type="entry name" value="USP-like"/>
    <property type="match status" value="1"/>
</dbReference>
<dbReference type="PIRSF" id="PIRSF006276">
    <property type="entry name" value="UspA"/>
    <property type="match status" value="1"/>
</dbReference>
<gene>
    <name evidence="3" type="ORF">XM38_002290</name>
</gene>
<dbReference type="InterPro" id="IPR014729">
    <property type="entry name" value="Rossmann-like_a/b/a_fold"/>
</dbReference>
<dbReference type="Proteomes" id="UP000191901">
    <property type="component" value="Chromosome"/>
</dbReference>
<evidence type="ECO:0000256" key="1">
    <source>
        <dbReference type="ARBA" id="ARBA00008791"/>
    </source>
</evidence>
<accession>A0A1Z3HG86</accession>
<dbReference type="AlphaFoldDB" id="A0A1Z3HG86"/>
<evidence type="ECO:0000259" key="2">
    <source>
        <dbReference type="Pfam" id="PF00582"/>
    </source>
</evidence>
<evidence type="ECO:0000313" key="4">
    <source>
        <dbReference type="Proteomes" id="UP000191901"/>
    </source>
</evidence>
<dbReference type="Gene3D" id="3.40.50.620">
    <property type="entry name" value="HUPs"/>
    <property type="match status" value="1"/>
</dbReference>
<comment type="similarity">
    <text evidence="1">Belongs to the universal stress protein A family.</text>
</comment>
<feature type="domain" description="UspA" evidence="2">
    <location>
        <begin position="1"/>
        <end position="157"/>
    </location>
</feature>
<organism evidence="3 4">
    <name type="scientific">Halomicronema hongdechloris C2206</name>
    <dbReference type="NCBI Taxonomy" id="1641165"/>
    <lineage>
        <taxon>Bacteria</taxon>
        <taxon>Bacillati</taxon>
        <taxon>Cyanobacteriota</taxon>
        <taxon>Cyanophyceae</taxon>
        <taxon>Nodosilineales</taxon>
        <taxon>Nodosilineaceae</taxon>
        <taxon>Halomicronema</taxon>
    </lineage>
</organism>
<keyword evidence="4" id="KW-1185">Reference proteome</keyword>
<dbReference type="RefSeq" id="WP_080810814.1">
    <property type="nucleotide sequence ID" value="NZ_CP021983.2"/>
</dbReference>
<dbReference type="EMBL" id="CP021983">
    <property type="protein sequence ID" value="ASC69302.1"/>
    <property type="molecule type" value="Genomic_DNA"/>
</dbReference>
<dbReference type="InterPro" id="IPR006015">
    <property type="entry name" value="Universal_stress_UspA"/>
</dbReference>